<evidence type="ECO:0000313" key="1">
    <source>
        <dbReference type="EMBL" id="KAA2264080.1"/>
    </source>
</evidence>
<name>A0A5B2XMB3_9PSEU</name>
<dbReference type="RefSeq" id="WP_149848987.1">
    <property type="nucleotide sequence ID" value="NZ_VUOB01000013.1"/>
</dbReference>
<sequence length="374" mass="40180">MADAGVTVEEVRARFLAFAEREAAGFSPLYEHLALHIAEDPEVAGLLTSAQPGFAMPTLLLAVAHRLVQAEPVHPLADYYPTLSGSFGVDGRTWPLFREFLLERADKARALVAARTTQTNEVRRAALLYPAVALAAKQARGPVALLEVGCSAGLLLGLDRYGYRYQTEQAGQLAAGPTKTALGLHCALELAPGAELPVVPKKLTVAARIGLDRAPVDAQDEDELAWLEACVWADQPERARLLRLAATVQRKDQPRLVAGDAVDDLAGAAALAEDDLPLVVITSHVLSYLSRERRAEFLVALGELAARRPLWWVSVDGYSATLEPLLPGRDDLTEVAGRPAFGVLGLTHWSKGAPVARALARTGLHGQRLEWLAG</sequence>
<organism evidence="1 2">
    <name type="scientific">Solihabitans fulvus</name>
    <dbReference type="NCBI Taxonomy" id="1892852"/>
    <lineage>
        <taxon>Bacteria</taxon>
        <taxon>Bacillati</taxon>
        <taxon>Actinomycetota</taxon>
        <taxon>Actinomycetes</taxon>
        <taxon>Pseudonocardiales</taxon>
        <taxon>Pseudonocardiaceae</taxon>
        <taxon>Solihabitans</taxon>
    </lineage>
</organism>
<dbReference type="OrthoDB" id="8899077at2"/>
<protein>
    <submittedName>
        <fullName evidence="1">DUF2332 domain-containing protein</fullName>
    </submittedName>
</protein>
<dbReference type="Proteomes" id="UP000323454">
    <property type="component" value="Unassembled WGS sequence"/>
</dbReference>
<accession>A0A5B2XMB3</accession>
<gene>
    <name evidence="1" type="ORF">F0L68_08840</name>
</gene>
<keyword evidence="2" id="KW-1185">Reference proteome</keyword>
<comment type="caution">
    <text evidence="1">The sequence shown here is derived from an EMBL/GenBank/DDBJ whole genome shotgun (WGS) entry which is preliminary data.</text>
</comment>
<dbReference type="AlphaFoldDB" id="A0A5B2XMB3"/>
<reference evidence="1 2" key="2">
    <citation type="submission" date="2019-09" db="EMBL/GenBank/DDBJ databases">
        <authorList>
            <person name="Jin C."/>
        </authorList>
    </citation>
    <scope>NUCLEOTIDE SEQUENCE [LARGE SCALE GENOMIC DNA]</scope>
    <source>
        <strain evidence="1 2">AN110305</strain>
    </source>
</reference>
<dbReference type="InterPro" id="IPR011200">
    <property type="entry name" value="UCP012608"/>
</dbReference>
<evidence type="ECO:0000313" key="2">
    <source>
        <dbReference type="Proteomes" id="UP000323454"/>
    </source>
</evidence>
<dbReference type="EMBL" id="VUOB01000013">
    <property type="protein sequence ID" value="KAA2264080.1"/>
    <property type="molecule type" value="Genomic_DNA"/>
</dbReference>
<dbReference type="Pfam" id="PF10094">
    <property type="entry name" value="DUF2332"/>
    <property type="match status" value="1"/>
</dbReference>
<reference evidence="1 2" key="1">
    <citation type="submission" date="2019-09" db="EMBL/GenBank/DDBJ databases">
        <title>Goodfellowia gen. nov., a new genus of the Pseudonocardineae related to Actinoalloteichus, containing Goodfellowia coeruleoviolacea gen. nov., comb. nov. gen. nov., comb. nov.</title>
        <authorList>
            <person name="Labeda D."/>
        </authorList>
    </citation>
    <scope>NUCLEOTIDE SEQUENCE [LARGE SCALE GENOMIC DNA]</scope>
    <source>
        <strain evidence="1 2">AN110305</strain>
    </source>
</reference>
<proteinExistence type="predicted"/>